<evidence type="ECO:0000313" key="1">
    <source>
        <dbReference type="EMBL" id="CAG8682088.1"/>
    </source>
</evidence>
<keyword evidence="2" id="KW-1185">Reference proteome</keyword>
<gene>
    <name evidence="1" type="ORF">CPELLU_LOCUS10849</name>
</gene>
<proteinExistence type="predicted"/>
<dbReference type="Proteomes" id="UP000789759">
    <property type="component" value="Unassembled WGS sequence"/>
</dbReference>
<protein>
    <submittedName>
        <fullName evidence="1">9365_t:CDS:1</fullName>
    </submittedName>
</protein>
<accession>A0A9N9HKH2</accession>
<name>A0A9N9HKH2_9GLOM</name>
<comment type="caution">
    <text evidence="1">The sequence shown here is derived from an EMBL/GenBank/DDBJ whole genome shotgun (WGS) entry which is preliminary data.</text>
</comment>
<reference evidence="1" key="1">
    <citation type="submission" date="2021-06" db="EMBL/GenBank/DDBJ databases">
        <authorList>
            <person name="Kallberg Y."/>
            <person name="Tangrot J."/>
            <person name="Rosling A."/>
        </authorList>
    </citation>
    <scope>NUCLEOTIDE SEQUENCE</scope>
    <source>
        <strain evidence="1">FL966</strain>
    </source>
</reference>
<sequence>MMLYQIKHIYIDENETLRYLPMYEPCICVFDPSEQIIWATQSHADFFSVVQLCLVELDLKLGRNAELSNDPYPI</sequence>
<dbReference type="EMBL" id="CAJVQA010009194">
    <property type="protein sequence ID" value="CAG8682088.1"/>
    <property type="molecule type" value="Genomic_DNA"/>
</dbReference>
<dbReference type="AlphaFoldDB" id="A0A9N9HKH2"/>
<organism evidence="1 2">
    <name type="scientific">Cetraspora pellucida</name>
    <dbReference type="NCBI Taxonomy" id="1433469"/>
    <lineage>
        <taxon>Eukaryota</taxon>
        <taxon>Fungi</taxon>
        <taxon>Fungi incertae sedis</taxon>
        <taxon>Mucoromycota</taxon>
        <taxon>Glomeromycotina</taxon>
        <taxon>Glomeromycetes</taxon>
        <taxon>Diversisporales</taxon>
        <taxon>Gigasporaceae</taxon>
        <taxon>Cetraspora</taxon>
    </lineage>
</organism>
<evidence type="ECO:0000313" key="2">
    <source>
        <dbReference type="Proteomes" id="UP000789759"/>
    </source>
</evidence>